<dbReference type="CDD" id="cd00593">
    <property type="entry name" value="RIBOc"/>
    <property type="match status" value="1"/>
</dbReference>
<dbReference type="GO" id="GO:0003725">
    <property type="term" value="F:double-stranded RNA binding"/>
    <property type="evidence" value="ECO:0007669"/>
    <property type="project" value="TreeGrafter"/>
</dbReference>
<keyword evidence="10 15" id="KW-0479">Metal-binding</keyword>
<dbReference type="GO" id="GO:0046872">
    <property type="term" value="F:metal ion binding"/>
    <property type="evidence" value="ECO:0007669"/>
    <property type="project" value="UniProtKB-KW"/>
</dbReference>
<name>A0A7C2YWK5_9AQUI</name>
<dbReference type="Pfam" id="PF14622">
    <property type="entry name" value="Ribonucleas_3_3"/>
    <property type="match status" value="1"/>
</dbReference>
<evidence type="ECO:0000256" key="1">
    <source>
        <dbReference type="ARBA" id="ARBA00000109"/>
    </source>
</evidence>
<keyword evidence="11 15" id="KW-0255">Endonuclease</keyword>
<dbReference type="GO" id="GO:0010468">
    <property type="term" value="P:regulation of gene expression"/>
    <property type="evidence" value="ECO:0007669"/>
    <property type="project" value="TreeGrafter"/>
</dbReference>
<dbReference type="SUPFAM" id="SSF69065">
    <property type="entry name" value="RNase III domain-like"/>
    <property type="match status" value="1"/>
</dbReference>
<evidence type="ECO:0000256" key="11">
    <source>
        <dbReference type="ARBA" id="ARBA00022759"/>
    </source>
</evidence>
<evidence type="ECO:0000313" key="20">
    <source>
        <dbReference type="EMBL" id="HEW46351.1"/>
    </source>
</evidence>
<dbReference type="NCBIfam" id="TIGR02191">
    <property type="entry name" value="RNaseIII"/>
    <property type="match status" value="1"/>
</dbReference>
<evidence type="ECO:0000313" key="18">
    <source>
        <dbReference type="EMBL" id="HEW45053.1"/>
    </source>
</evidence>
<comment type="cofactor">
    <cofactor evidence="15">
        <name>Mg(2+)</name>
        <dbReference type="ChEBI" id="CHEBI:18420"/>
    </cofactor>
</comment>
<comment type="similarity">
    <text evidence="3">Belongs to the ribonuclease III family.</text>
</comment>
<keyword evidence="13 15" id="KW-0460">Magnesium</keyword>
<dbReference type="InterPro" id="IPR036389">
    <property type="entry name" value="RNase_III_sf"/>
</dbReference>
<keyword evidence="14 15" id="KW-0694">RNA-binding</keyword>
<gene>
    <name evidence="15 20" type="primary">rnc</name>
    <name evidence="18" type="ORF">ENO47_00020</name>
    <name evidence="19" type="ORF">ENO47_00495</name>
    <name evidence="20" type="ORF">ENO47_06785</name>
</gene>
<dbReference type="GO" id="GO:0006364">
    <property type="term" value="P:rRNA processing"/>
    <property type="evidence" value="ECO:0007669"/>
    <property type="project" value="UniProtKB-UniRule"/>
</dbReference>
<evidence type="ECO:0000256" key="3">
    <source>
        <dbReference type="ARBA" id="ARBA00010183"/>
    </source>
</evidence>
<feature type="domain" description="DRBM" evidence="16">
    <location>
        <begin position="163"/>
        <end position="231"/>
    </location>
</feature>
<feature type="domain" description="RNase III" evidence="17">
    <location>
        <begin position="9"/>
        <end position="133"/>
    </location>
</feature>
<evidence type="ECO:0000259" key="17">
    <source>
        <dbReference type="PROSITE" id="PS50142"/>
    </source>
</evidence>
<keyword evidence="6 15" id="KW-0698">rRNA processing</keyword>
<accession>A0A7C2YWK5</accession>
<evidence type="ECO:0000256" key="2">
    <source>
        <dbReference type="ARBA" id="ARBA00004496"/>
    </source>
</evidence>
<evidence type="ECO:0000256" key="4">
    <source>
        <dbReference type="ARBA" id="ARBA00011738"/>
    </source>
</evidence>
<dbReference type="GO" id="GO:0008033">
    <property type="term" value="P:tRNA processing"/>
    <property type="evidence" value="ECO:0007669"/>
    <property type="project" value="UniProtKB-KW"/>
</dbReference>
<feature type="binding site" evidence="15">
    <location>
        <position position="119"/>
    </location>
    <ligand>
        <name>Mg(2+)</name>
        <dbReference type="ChEBI" id="CHEBI:18420"/>
    </ligand>
</feature>
<keyword evidence="9 15" id="KW-0540">Nuclease</keyword>
<dbReference type="CDD" id="cd10845">
    <property type="entry name" value="DSRM_RNAse_III_family"/>
    <property type="match status" value="1"/>
</dbReference>
<dbReference type="PANTHER" id="PTHR11207">
    <property type="entry name" value="RIBONUCLEASE III"/>
    <property type="match status" value="1"/>
</dbReference>
<comment type="caution">
    <text evidence="20">The sequence shown here is derived from an EMBL/GenBank/DDBJ whole genome shotgun (WGS) entry which is preliminary data.</text>
</comment>
<comment type="subunit">
    <text evidence="4 15">Homodimer.</text>
</comment>
<dbReference type="FunFam" id="3.30.160.20:FF:000003">
    <property type="entry name" value="Ribonuclease 3"/>
    <property type="match status" value="1"/>
</dbReference>
<dbReference type="GO" id="GO:0005737">
    <property type="term" value="C:cytoplasm"/>
    <property type="evidence" value="ECO:0007669"/>
    <property type="project" value="UniProtKB-SubCell"/>
</dbReference>
<dbReference type="SMART" id="SM00358">
    <property type="entry name" value="DSRM"/>
    <property type="match status" value="1"/>
</dbReference>
<dbReference type="HAMAP" id="MF_00104">
    <property type="entry name" value="RNase_III"/>
    <property type="match status" value="1"/>
</dbReference>
<sequence length="234" mass="26920">MPVSFSKDFEGLEKALGYQFKDKSLLIQALTHKSYAGEHGLKSYETLEFLGDSLINFFVVDLLLSEFPEASEGELAMMKSYFVSEDYLYELAESLSLDLYILVGGRKRNNNVSTSLMADTFEALWAALYLDCGRSADTTKAIFYRLYKDRIVEAVKNRDYKRDYKTLLQEETQKRWKERPIYRVVNVEGPHHSRVFEVECSIREFRATAKGKSKKTAQQLAAKRVLELIQSSEG</sequence>
<evidence type="ECO:0000256" key="14">
    <source>
        <dbReference type="ARBA" id="ARBA00022884"/>
    </source>
</evidence>
<evidence type="ECO:0000256" key="12">
    <source>
        <dbReference type="ARBA" id="ARBA00022801"/>
    </source>
</evidence>
<evidence type="ECO:0000256" key="5">
    <source>
        <dbReference type="ARBA" id="ARBA00022490"/>
    </source>
</evidence>
<dbReference type="GO" id="GO:0019843">
    <property type="term" value="F:rRNA binding"/>
    <property type="evidence" value="ECO:0007669"/>
    <property type="project" value="UniProtKB-KW"/>
</dbReference>
<feature type="active site" evidence="15">
    <location>
        <position position="122"/>
    </location>
</feature>
<keyword evidence="5 15" id="KW-0963">Cytoplasm</keyword>
<comment type="function">
    <text evidence="15">Digests double-stranded RNA. Involved in the processing of primary rRNA transcript to yield the immediate precursors to the large and small rRNAs (23S and 16S). Processes some mRNAs, and tRNAs when they are encoded in the rRNA operon. Processes pre-crRNA and tracrRNA of type II CRISPR loci if present in the organism.</text>
</comment>
<dbReference type="SUPFAM" id="SSF54768">
    <property type="entry name" value="dsRNA-binding domain-like"/>
    <property type="match status" value="1"/>
</dbReference>
<feature type="binding site" evidence="15">
    <location>
        <position position="122"/>
    </location>
    <ligand>
        <name>Mg(2+)</name>
        <dbReference type="ChEBI" id="CHEBI:18420"/>
    </ligand>
</feature>
<dbReference type="EMBL" id="DSFP01000010">
    <property type="protein sequence ID" value="HEW45147.1"/>
    <property type="molecule type" value="Genomic_DNA"/>
</dbReference>
<evidence type="ECO:0000259" key="16">
    <source>
        <dbReference type="PROSITE" id="PS50137"/>
    </source>
</evidence>
<dbReference type="GO" id="GO:0042802">
    <property type="term" value="F:identical protein binding"/>
    <property type="evidence" value="ECO:0007669"/>
    <property type="project" value="UniProtKB-ARBA"/>
</dbReference>
<dbReference type="PROSITE" id="PS00517">
    <property type="entry name" value="RNASE_3_1"/>
    <property type="match status" value="1"/>
</dbReference>
<feature type="active site" evidence="15">
    <location>
        <position position="52"/>
    </location>
</feature>
<dbReference type="EC" id="3.1.26.3" evidence="15"/>
<keyword evidence="7 15" id="KW-0507">mRNA processing</keyword>
<evidence type="ECO:0000256" key="9">
    <source>
        <dbReference type="ARBA" id="ARBA00022722"/>
    </source>
</evidence>
<dbReference type="PROSITE" id="PS50137">
    <property type="entry name" value="DS_RBD"/>
    <property type="match status" value="1"/>
</dbReference>
<evidence type="ECO:0000256" key="13">
    <source>
        <dbReference type="ARBA" id="ARBA00022842"/>
    </source>
</evidence>
<dbReference type="InterPro" id="IPR000999">
    <property type="entry name" value="RNase_III_dom"/>
</dbReference>
<dbReference type="PANTHER" id="PTHR11207:SF0">
    <property type="entry name" value="RIBONUCLEASE 3"/>
    <property type="match status" value="1"/>
</dbReference>
<evidence type="ECO:0000256" key="10">
    <source>
        <dbReference type="ARBA" id="ARBA00022723"/>
    </source>
</evidence>
<proteinExistence type="inferred from homology"/>
<dbReference type="InterPro" id="IPR011907">
    <property type="entry name" value="RNase_III"/>
</dbReference>
<dbReference type="FunFam" id="1.10.1520.10:FF:000001">
    <property type="entry name" value="Ribonuclease 3"/>
    <property type="match status" value="1"/>
</dbReference>
<dbReference type="GO" id="GO:0006397">
    <property type="term" value="P:mRNA processing"/>
    <property type="evidence" value="ECO:0007669"/>
    <property type="project" value="UniProtKB-UniRule"/>
</dbReference>
<dbReference type="EMBL" id="DSFP01000060">
    <property type="protein sequence ID" value="HEW46351.1"/>
    <property type="molecule type" value="Genomic_DNA"/>
</dbReference>
<dbReference type="AlphaFoldDB" id="A0A7C2YWK5"/>
<comment type="catalytic activity">
    <reaction evidence="1 15">
        <text>Endonucleolytic cleavage to 5'-phosphomonoester.</text>
        <dbReference type="EC" id="3.1.26.3"/>
    </reaction>
</comment>
<evidence type="ECO:0000313" key="19">
    <source>
        <dbReference type="EMBL" id="HEW45147.1"/>
    </source>
</evidence>
<dbReference type="InterPro" id="IPR014720">
    <property type="entry name" value="dsRBD_dom"/>
</dbReference>
<dbReference type="Pfam" id="PF00035">
    <property type="entry name" value="dsrm"/>
    <property type="match status" value="1"/>
</dbReference>
<dbReference type="GO" id="GO:0004525">
    <property type="term" value="F:ribonuclease III activity"/>
    <property type="evidence" value="ECO:0007669"/>
    <property type="project" value="UniProtKB-UniRule"/>
</dbReference>
<keyword evidence="8 15" id="KW-0819">tRNA processing</keyword>
<keyword evidence="15" id="KW-0699">rRNA-binding</keyword>
<dbReference type="Gene3D" id="3.30.160.20">
    <property type="match status" value="1"/>
</dbReference>
<dbReference type="Gene3D" id="1.10.1520.10">
    <property type="entry name" value="Ribonuclease III domain"/>
    <property type="match status" value="1"/>
</dbReference>
<evidence type="ECO:0000256" key="6">
    <source>
        <dbReference type="ARBA" id="ARBA00022552"/>
    </source>
</evidence>
<evidence type="ECO:0000256" key="8">
    <source>
        <dbReference type="ARBA" id="ARBA00022694"/>
    </source>
</evidence>
<reference evidence="20" key="1">
    <citation type="journal article" date="2020" name="mSystems">
        <title>Genome- and Community-Level Interaction Insights into Carbon Utilization and Element Cycling Functions of Hydrothermarchaeota in Hydrothermal Sediment.</title>
        <authorList>
            <person name="Zhou Z."/>
            <person name="Liu Y."/>
            <person name="Xu W."/>
            <person name="Pan J."/>
            <person name="Luo Z.H."/>
            <person name="Li M."/>
        </authorList>
    </citation>
    <scope>NUCLEOTIDE SEQUENCE [LARGE SCALE GENOMIC DNA]</scope>
    <source>
        <strain evidence="20">SpSt-132</strain>
    </source>
</reference>
<evidence type="ECO:0000256" key="7">
    <source>
        <dbReference type="ARBA" id="ARBA00022664"/>
    </source>
</evidence>
<organism evidence="20">
    <name type="scientific">Hydrogenobacter sp</name>
    <dbReference type="NCBI Taxonomy" id="2152829"/>
    <lineage>
        <taxon>Bacteria</taxon>
        <taxon>Pseudomonadati</taxon>
        <taxon>Aquificota</taxon>
        <taxon>Aquificia</taxon>
        <taxon>Aquificales</taxon>
        <taxon>Aquificaceae</taxon>
        <taxon>Hydrogenobacter</taxon>
    </lineage>
</organism>
<evidence type="ECO:0000256" key="15">
    <source>
        <dbReference type="HAMAP-Rule" id="MF_00104"/>
    </source>
</evidence>
<feature type="binding site" evidence="15">
    <location>
        <position position="48"/>
    </location>
    <ligand>
        <name>Mg(2+)</name>
        <dbReference type="ChEBI" id="CHEBI:18420"/>
    </ligand>
</feature>
<protein>
    <recommendedName>
        <fullName evidence="15">Ribonuclease 3</fullName>
        <ecNumber evidence="15">3.1.26.3</ecNumber>
    </recommendedName>
    <alternativeName>
        <fullName evidence="15">Ribonuclease III</fullName>
        <shortName evidence="15">RNase III</shortName>
    </alternativeName>
</protein>
<keyword evidence="12 15" id="KW-0378">Hydrolase</keyword>
<dbReference type="PROSITE" id="PS50142">
    <property type="entry name" value="RNASE_3_2"/>
    <property type="match status" value="1"/>
</dbReference>
<dbReference type="EMBL" id="DSFP01000001">
    <property type="protein sequence ID" value="HEW45053.1"/>
    <property type="molecule type" value="Genomic_DNA"/>
</dbReference>
<comment type="subcellular location">
    <subcellularLocation>
        <location evidence="2 15">Cytoplasm</location>
    </subcellularLocation>
</comment>
<dbReference type="SMART" id="SM00535">
    <property type="entry name" value="RIBOc"/>
    <property type="match status" value="1"/>
</dbReference>